<evidence type="ECO:0000256" key="1">
    <source>
        <dbReference type="ARBA" id="ARBA00022722"/>
    </source>
</evidence>
<evidence type="ECO:0000256" key="5">
    <source>
        <dbReference type="ARBA" id="ARBA00022806"/>
    </source>
</evidence>
<keyword evidence="1" id="KW-0540">Nuclease</keyword>
<keyword evidence="2 14" id="KW-0547">Nucleotide-binding</keyword>
<accession>A0A2P8CBU5</accession>
<dbReference type="Proteomes" id="UP000396862">
    <property type="component" value="Unassembled WGS sequence"/>
</dbReference>
<keyword evidence="7 14" id="KW-0067">ATP-binding</keyword>
<dbReference type="PROSITE" id="PS51217">
    <property type="entry name" value="UVRD_HELICASE_CTER"/>
    <property type="match status" value="1"/>
</dbReference>
<feature type="binding site" evidence="14">
    <location>
        <begin position="9"/>
        <end position="16"/>
    </location>
    <ligand>
        <name>ATP</name>
        <dbReference type="ChEBI" id="CHEBI:30616"/>
    </ligand>
</feature>
<organism evidence="18 19">
    <name type="scientific">Prolixibacter denitrificans</name>
    <dbReference type="NCBI Taxonomy" id="1541063"/>
    <lineage>
        <taxon>Bacteria</taxon>
        <taxon>Pseudomonadati</taxon>
        <taxon>Bacteroidota</taxon>
        <taxon>Bacteroidia</taxon>
        <taxon>Marinilabiliales</taxon>
        <taxon>Prolixibacteraceae</taxon>
        <taxon>Prolixibacter</taxon>
    </lineage>
</organism>
<keyword evidence="10" id="KW-0413">Isomerase</keyword>
<keyword evidence="8" id="KW-0238">DNA-binding</keyword>
<reference evidence="17 20" key="2">
    <citation type="submission" date="2019-10" db="EMBL/GenBank/DDBJ databases">
        <title>Prolixibacter strains distinguished by the presence of nitrate reductase genes were adept at nitrate-dependent anaerobic corrosion of metallic iron and carbon steel.</title>
        <authorList>
            <person name="Iino T."/>
            <person name="Shono N."/>
            <person name="Ito K."/>
            <person name="Nakamura R."/>
            <person name="Sueoka K."/>
            <person name="Harayama S."/>
            <person name="Ohkuma M."/>
        </authorList>
    </citation>
    <scope>NUCLEOTIDE SEQUENCE [LARGE SCALE GENOMIC DNA]</scope>
    <source>
        <strain evidence="17 20">MIC1-1</strain>
    </source>
</reference>
<feature type="domain" description="UvrD-like helicase ATP-binding" evidence="15">
    <location>
        <begin position="1"/>
        <end position="462"/>
    </location>
</feature>
<dbReference type="GO" id="GO:0000725">
    <property type="term" value="P:recombinational repair"/>
    <property type="evidence" value="ECO:0007669"/>
    <property type="project" value="TreeGrafter"/>
</dbReference>
<dbReference type="EC" id="5.6.2.4" evidence="12"/>
<dbReference type="EMBL" id="BLAU01000001">
    <property type="protein sequence ID" value="GET22817.1"/>
    <property type="molecule type" value="Genomic_DNA"/>
</dbReference>
<dbReference type="Gene3D" id="3.90.320.10">
    <property type="match status" value="1"/>
</dbReference>
<dbReference type="Pfam" id="PF12705">
    <property type="entry name" value="PDDEXK_1"/>
    <property type="match status" value="1"/>
</dbReference>
<protein>
    <recommendedName>
        <fullName evidence="12">DNA 3'-5' helicase</fullName>
        <ecNumber evidence="12">5.6.2.4</ecNumber>
    </recommendedName>
</protein>
<dbReference type="InterPro" id="IPR000212">
    <property type="entry name" value="DNA_helicase_UvrD/REP"/>
</dbReference>
<dbReference type="EMBL" id="PYGC01000006">
    <property type="protein sequence ID" value="PSK82441.1"/>
    <property type="molecule type" value="Genomic_DNA"/>
</dbReference>
<evidence type="ECO:0000256" key="3">
    <source>
        <dbReference type="ARBA" id="ARBA00022763"/>
    </source>
</evidence>
<gene>
    <name evidence="18" type="ORF">CLV93_106189</name>
    <name evidence="17" type="ORF">JCM18694_30630</name>
</gene>
<feature type="domain" description="UvrD-like helicase C-terminal" evidence="16">
    <location>
        <begin position="463"/>
        <end position="787"/>
    </location>
</feature>
<comment type="caution">
    <text evidence="18">The sequence shown here is derived from an EMBL/GenBank/DDBJ whole genome shotgun (WGS) entry which is preliminary data.</text>
</comment>
<dbReference type="InterPro" id="IPR027417">
    <property type="entry name" value="P-loop_NTPase"/>
</dbReference>
<evidence type="ECO:0000256" key="12">
    <source>
        <dbReference type="ARBA" id="ARBA00034808"/>
    </source>
</evidence>
<dbReference type="InterPro" id="IPR014017">
    <property type="entry name" value="DNA_helicase_UvrD-like_C"/>
</dbReference>
<dbReference type="GO" id="GO:0043138">
    <property type="term" value="F:3'-5' DNA helicase activity"/>
    <property type="evidence" value="ECO:0007669"/>
    <property type="project" value="UniProtKB-EC"/>
</dbReference>
<keyword evidence="3" id="KW-0227">DNA damage</keyword>
<evidence type="ECO:0000256" key="8">
    <source>
        <dbReference type="ARBA" id="ARBA00023125"/>
    </source>
</evidence>
<evidence type="ECO:0000313" key="17">
    <source>
        <dbReference type="EMBL" id="GET22817.1"/>
    </source>
</evidence>
<dbReference type="InterPro" id="IPR038726">
    <property type="entry name" value="PDDEXK_AddAB-type"/>
</dbReference>
<evidence type="ECO:0000256" key="10">
    <source>
        <dbReference type="ARBA" id="ARBA00023235"/>
    </source>
</evidence>
<dbReference type="RefSeq" id="WP_106542646.1">
    <property type="nucleotide sequence ID" value="NZ_BLAU01000001.1"/>
</dbReference>
<keyword evidence="20" id="KW-1185">Reference proteome</keyword>
<dbReference type="Pfam" id="PF00580">
    <property type="entry name" value="UvrD-helicase"/>
    <property type="match status" value="1"/>
</dbReference>
<dbReference type="GO" id="GO:0003677">
    <property type="term" value="F:DNA binding"/>
    <property type="evidence" value="ECO:0007669"/>
    <property type="project" value="UniProtKB-KW"/>
</dbReference>
<evidence type="ECO:0000259" key="16">
    <source>
        <dbReference type="PROSITE" id="PS51217"/>
    </source>
</evidence>
<dbReference type="InterPro" id="IPR014016">
    <property type="entry name" value="UvrD-like_ATP-bd"/>
</dbReference>
<evidence type="ECO:0000256" key="7">
    <source>
        <dbReference type="ARBA" id="ARBA00022840"/>
    </source>
</evidence>
<dbReference type="Gene3D" id="1.10.3170.10">
    <property type="entry name" value="Recbcd, chain B, domain 2"/>
    <property type="match status" value="1"/>
</dbReference>
<evidence type="ECO:0000259" key="15">
    <source>
        <dbReference type="PROSITE" id="PS51198"/>
    </source>
</evidence>
<dbReference type="GO" id="GO:0004527">
    <property type="term" value="F:exonuclease activity"/>
    <property type="evidence" value="ECO:0007669"/>
    <property type="project" value="UniProtKB-KW"/>
</dbReference>
<keyword evidence="5 14" id="KW-0347">Helicase</keyword>
<evidence type="ECO:0000256" key="4">
    <source>
        <dbReference type="ARBA" id="ARBA00022801"/>
    </source>
</evidence>
<keyword evidence="6 18" id="KW-0269">Exonuclease</keyword>
<dbReference type="GO" id="GO:0005524">
    <property type="term" value="F:ATP binding"/>
    <property type="evidence" value="ECO:0007669"/>
    <property type="project" value="UniProtKB-UniRule"/>
</dbReference>
<name>A0A2P8CBU5_9BACT</name>
<evidence type="ECO:0000256" key="2">
    <source>
        <dbReference type="ARBA" id="ARBA00022741"/>
    </source>
</evidence>
<dbReference type="PROSITE" id="PS51198">
    <property type="entry name" value="UVRD_HELICASE_ATP_BIND"/>
    <property type="match status" value="1"/>
</dbReference>
<evidence type="ECO:0000313" key="18">
    <source>
        <dbReference type="EMBL" id="PSK82441.1"/>
    </source>
</evidence>
<dbReference type="PANTHER" id="PTHR11070:SF67">
    <property type="entry name" value="DNA 3'-5' HELICASE"/>
    <property type="match status" value="1"/>
</dbReference>
<evidence type="ECO:0000256" key="6">
    <source>
        <dbReference type="ARBA" id="ARBA00022839"/>
    </source>
</evidence>
<dbReference type="PANTHER" id="PTHR11070">
    <property type="entry name" value="UVRD / RECB / PCRA DNA HELICASE FAMILY MEMBER"/>
    <property type="match status" value="1"/>
</dbReference>
<evidence type="ECO:0000256" key="14">
    <source>
        <dbReference type="PROSITE-ProRule" id="PRU00560"/>
    </source>
</evidence>
<dbReference type="Pfam" id="PF13361">
    <property type="entry name" value="UvrD_C"/>
    <property type="match status" value="1"/>
</dbReference>
<comment type="catalytic activity">
    <reaction evidence="13">
        <text>ATP + H2O = ADP + phosphate + H(+)</text>
        <dbReference type="Rhea" id="RHEA:13065"/>
        <dbReference type="ChEBI" id="CHEBI:15377"/>
        <dbReference type="ChEBI" id="CHEBI:15378"/>
        <dbReference type="ChEBI" id="CHEBI:30616"/>
        <dbReference type="ChEBI" id="CHEBI:43474"/>
        <dbReference type="ChEBI" id="CHEBI:456216"/>
        <dbReference type="EC" id="5.6.2.4"/>
    </reaction>
</comment>
<evidence type="ECO:0000256" key="11">
    <source>
        <dbReference type="ARBA" id="ARBA00034617"/>
    </source>
</evidence>
<dbReference type="AlphaFoldDB" id="A0A2P8CBU5"/>
<dbReference type="OrthoDB" id="9810135at2"/>
<comment type="catalytic activity">
    <reaction evidence="11">
        <text>Couples ATP hydrolysis with the unwinding of duplex DNA by translocating in the 3'-5' direction.</text>
        <dbReference type="EC" id="5.6.2.4"/>
    </reaction>
</comment>
<dbReference type="SUPFAM" id="SSF52540">
    <property type="entry name" value="P-loop containing nucleoside triphosphate hydrolases"/>
    <property type="match status" value="1"/>
</dbReference>
<dbReference type="Gene3D" id="3.40.50.300">
    <property type="entry name" value="P-loop containing nucleotide triphosphate hydrolases"/>
    <property type="match status" value="3"/>
</dbReference>
<proteinExistence type="predicted"/>
<keyword evidence="4 14" id="KW-0378">Hydrolase</keyword>
<evidence type="ECO:0000313" key="20">
    <source>
        <dbReference type="Proteomes" id="UP000396862"/>
    </source>
</evidence>
<dbReference type="InterPro" id="IPR011604">
    <property type="entry name" value="PDDEXK-like_dom_sf"/>
</dbReference>
<dbReference type="GO" id="GO:0005829">
    <property type="term" value="C:cytosol"/>
    <property type="evidence" value="ECO:0007669"/>
    <property type="project" value="TreeGrafter"/>
</dbReference>
<evidence type="ECO:0000256" key="9">
    <source>
        <dbReference type="ARBA" id="ARBA00023204"/>
    </source>
</evidence>
<dbReference type="Proteomes" id="UP000240621">
    <property type="component" value="Unassembled WGS sequence"/>
</dbReference>
<evidence type="ECO:0000313" key="19">
    <source>
        <dbReference type="Proteomes" id="UP000240621"/>
    </source>
</evidence>
<evidence type="ECO:0000256" key="13">
    <source>
        <dbReference type="ARBA" id="ARBA00048988"/>
    </source>
</evidence>
<reference evidence="18 19" key="1">
    <citation type="submission" date="2018-03" db="EMBL/GenBank/DDBJ databases">
        <title>Genomic Encyclopedia of Archaeal and Bacterial Type Strains, Phase II (KMG-II): from individual species to whole genera.</title>
        <authorList>
            <person name="Goeker M."/>
        </authorList>
    </citation>
    <scope>NUCLEOTIDE SEQUENCE [LARGE SCALE GENOMIC DNA]</scope>
    <source>
        <strain evidence="18 19">DSM 27267</strain>
    </source>
</reference>
<sequence>MSNLKIYKASAGSGKTFQITREYLKLIFQEPTAYRHILAVTFTNKATAEMKGRILSELYLLASGQASQHLDTLATVSGKTEETIRRNANQILKSVLHDYSRFSVSTIDSFFQRVVRAFTREIRLHASFRTELDHRAILEEAVERLFLGIDDNELLREWFLDFAEQTLQVGQNWNFKQHILERGSEIFGEAFRTFDEELIIRMEDKEFLADYGKKLKKIAEEFDERMADMGRKGIALMTRHGLKPESFKYGKTSFASYFPKLTEGKYEPGARVIKAVDNLDDWSTKTTGPSVKNAIDAAYDEGLNSLLKEALQYYKDEFPKVESANAVLPNLYTLGVLTDLASKVKEISLEKNILILSDTAQLLNKVIAGSDTPFVYEKMGSVYQHFMLDEFQDTSRMQWNNLNPLVENSLAEGGQNMVVGDVKQSIYRWRNGDWNLLANQLEHDFRHYGLDKVTLDTNWRSTKNVIDFNNIVFRQAAEFLQEDVNTQLESAGNILESKRDFENLIAKAYADHFQKCARSEGDEGYVRIDLMENEGSKEDFRQMAIGRTISDIEKMQELGYEPGDMAILVRNKREGAEIARALLEKKLANPDTSYSYDVISNDSLFVGNAATVKFVLNYFHILAGPKNKIREAEMIHEFFYYLLPSMSQQEQALLKNEGKPQLDLFGASNSNQDDMADWYFDYMNNMPALFKPWLGDEESVALKNELRGLPLYNLAERLIREFRLNAISGEWPYLQAFLDILLDYTRTESADINSFIDWWESTGYSKTISVAEEQNAIRVLTIHKSKGLEFPVVFIPFCDWPVYPDPKHAPHLWCKPKSEPLNELALVPVKYKKNLTNSLFAEEYFTEMLYSAVDNLNLLYVAFTRARNALVVYGAYNPKLTKGVGNSMSGLLQRIFENPPLLDSEDRQHYIDIADFWNMESKSFELGALQPTAQEKSTTDSFALTNFQLGGKGDSLKIRLHSQDYFEIKPSNKLEKVNYGQLMHEIFENIITAKDIDKALNRMLFEGKIEQAELEQLKGEITEKLEDNVVHSWFDGSWKVLAERDILRGKERTHRPDRVMMKENQLVVVDYKTGSENEKNRKQVAGYLTDIRKMGYTQTKGYVWYIQENKLVEVD</sequence>
<keyword evidence="9" id="KW-0234">DNA repair</keyword>